<dbReference type="InterPro" id="IPR008271">
    <property type="entry name" value="Ser/Thr_kinase_AS"/>
</dbReference>
<dbReference type="Gene3D" id="1.25.10.10">
    <property type="entry name" value="Leucine-rich Repeat Variant"/>
    <property type="match status" value="1"/>
</dbReference>
<dbReference type="InterPro" id="IPR011989">
    <property type="entry name" value="ARM-like"/>
</dbReference>
<dbReference type="InterPro" id="IPR011009">
    <property type="entry name" value="Kinase-like_dom_sf"/>
</dbReference>
<evidence type="ECO:0000256" key="2">
    <source>
        <dbReference type="ARBA" id="ARBA00022741"/>
    </source>
</evidence>
<sequence>MNNFHIYEVVGRGKHSVVYKGRQKKTIQYYAVKSVEKSQRPYILQEGKVLQSLKHPNVMALYSWYETTNHLWLVLEFCVGGDLLTLLRQDKKLPETSIHDIGRDLLSALHALHSNGIVHCDLKPSNVLLDENGRVKLGGFGLARTAADILNKHRSSRRSSGQDGSKRGTPCYMSPELLRGDFNCHSFASDVWALGCILYECAVGQPPFVSSSLNALVDAILHKEVHLPSSLSEGFRDLLRRCLSKNPMERMGWEEILRHPFWKSSIKLDKVPKQAVFAELLGSCGYRLEGEDGEGRDLAPIASDDGKENRAVSPTAAPRPKDDRSNVLRLSRLAKRNLQNEEAGYGSTSNEDSADVKLDDADTELDFTEETTLVPADKEYPCELEGSMSADSNGGEREEEEVVEEDFMDMRLESAAQTKADGRKIAIEREISSSTLEEASTSNGDSGLGDLGQSELKDMSVLELAFHSSDLHVKPIVGNRRIEKKHDFQWDAFMLPFEPLTLQEMLELDQESLESFLSSIYKTVASSSSVSERLNILAYFGGLCKDSNSANILINSSLLHMFVTKLRGTKTANLKTHFAYVIGALIRHATFIGEDVPKTGIIDALTESVRDKSEVVRRKSMAALGELLFYIVTQEQEAEEGGMGRPSWYIPNGTITTIVRLLRNVEDPVTQHYAVKTLENIFSIGGAWALRLGTHETALSLVHICTHAKSEHVKVTASSALARLYRCNVDKTQMITDKIGMRTIVGFLKEGNAKVQQHFGSVFILALESASNKTKNALTDEKSLAVTLISLLDHSSPVVRGKAIVGIVQLSKLQMHWFVQVCNAKFIGITERLGRSKDPYVLHCISFLQASMPMIVERLVTQISEGVEKLCGRRSSAQRNRSYQNSSLSSLCHETHLACKALLGIVTSSPFRTACAGGSTLQKIGELVLKLQKGPAGLIAEIKDAVFNILEAISQHGDLLLLNPRDILGSVFPVLSFSMVNSQSGDTRFLSAKMLCDMVLFYISEVYGTAGSSGSEGFAERGGADELLQGQIRESILPSLPALLTDEDPIPLYSLKMMVAILEYEPGLTADVADLGLLPSFVSFLSLDHPNNNVHNLRLCRMMVGTKAVPLNELLGEGIVEKAASVLSYTCENLVEAFMEPSLELCCAIIERAVKEGRGAALEVLASTCTQKIANLGKHSDVGVSELAGKCAAMLQQR</sequence>
<evidence type="ECO:0000313" key="8">
    <source>
        <dbReference type="EMBL" id="WZN62068.1"/>
    </source>
</evidence>
<proteinExistence type="predicted"/>
<reference evidence="8 9" key="1">
    <citation type="submission" date="2024-03" db="EMBL/GenBank/DDBJ databases">
        <title>Complete genome sequence of the green alga Chloropicon roscoffensis RCC1871.</title>
        <authorList>
            <person name="Lemieux C."/>
            <person name="Pombert J.-F."/>
            <person name="Otis C."/>
            <person name="Turmel M."/>
        </authorList>
    </citation>
    <scope>NUCLEOTIDE SEQUENCE [LARGE SCALE GENOMIC DNA]</scope>
    <source>
        <strain evidence="8 9">RCC1871</strain>
    </source>
</reference>
<dbReference type="PANTHER" id="PTHR46562">
    <property type="entry name" value="SERINE/THREONINE-KINASE ULK4-LIKE PROTEIN-RELATED"/>
    <property type="match status" value="1"/>
</dbReference>
<feature type="region of interest" description="Disordered" evidence="6">
    <location>
        <begin position="338"/>
        <end position="357"/>
    </location>
</feature>
<dbReference type="SUPFAM" id="SSF56112">
    <property type="entry name" value="Protein kinase-like (PK-like)"/>
    <property type="match status" value="1"/>
</dbReference>
<dbReference type="PROSITE" id="PS00107">
    <property type="entry name" value="PROTEIN_KINASE_ATP"/>
    <property type="match status" value="1"/>
</dbReference>
<dbReference type="Pfam" id="PF23606">
    <property type="entry name" value="HEAT_ULK4"/>
    <property type="match status" value="1"/>
</dbReference>
<keyword evidence="2 5" id="KW-0547">Nucleotide-binding</keyword>
<dbReference type="Gene3D" id="1.10.510.10">
    <property type="entry name" value="Transferase(Phosphotransferase) domain 1"/>
    <property type="match status" value="1"/>
</dbReference>
<dbReference type="InterPro" id="IPR056981">
    <property type="entry name" value="HEAT_ULK4_RUNKEL"/>
</dbReference>
<protein>
    <submittedName>
        <fullName evidence="8">Serine/threonine protein kinase</fullName>
    </submittedName>
</protein>
<dbReference type="GO" id="GO:0008017">
    <property type="term" value="F:microtubule binding"/>
    <property type="evidence" value="ECO:0007669"/>
    <property type="project" value="InterPro"/>
</dbReference>
<dbReference type="PROSITE" id="PS50011">
    <property type="entry name" value="PROTEIN_KINASE_DOM"/>
    <property type="match status" value="1"/>
</dbReference>
<accession>A0AAX4P7Y5</accession>
<dbReference type="FunFam" id="1.10.510.10:FF:000571">
    <property type="entry name" value="Maternal embryonic leucine zipper kinase"/>
    <property type="match status" value="1"/>
</dbReference>
<dbReference type="InterPro" id="IPR016024">
    <property type="entry name" value="ARM-type_fold"/>
</dbReference>
<dbReference type="SUPFAM" id="SSF48371">
    <property type="entry name" value="ARM repeat"/>
    <property type="match status" value="2"/>
</dbReference>
<dbReference type="Pfam" id="PF00069">
    <property type="entry name" value="Pkinase"/>
    <property type="match status" value="1"/>
</dbReference>
<dbReference type="AlphaFoldDB" id="A0AAX4P7Y5"/>
<keyword evidence="3 8" id="KW-0418">Kinase</keyword>
<feature type="domain" description="Protein kinase" evidence="7">
    <location>
        <begin position="4"/>
        <end position="262"/>
    </location>
</feature>
<organism evidence="8 9">
    <name type="scientific">Chloropicon roscoffensis</name>
    <dbReference type="NCBI Taxonomy" id="1461544"/>
    <lineage>
        <taxon>Eukaryota</taxon>
        <taxon>Viridiplantae</taxon>
        <taxon>Chlorophyta</taxon>
        <taxon>Chloropicophyceae</taxon>
        <taxon>Chloropicales</taxon>
        <taxon>Chloropicaceae</taxon>
        <taxon>Chloropicon</taxon>
    </lineage>
</organism>
<dbReference type="CDD" id="cd14010">
    <property type="entry name" value="STKc_ULK4"/>
    <property type="match status" value="1"/>
</dbReference>
<dbReference type="EMBL" id="CP151505">
    <property type="protein sequence ID" value="WZN62068.1"/>
    <property type="molecule type" value="Genomic_DNA"/>
</dbReference>
<dbReference type="InterPro" id="IPR044591">
    <property type="entry name" value="RUK"/>
</dbReference>
<dbReference type="PANTHER" id="PTHR46562:SF1">
    <property type="entry name" value="SERINE_THREONINE-PROTEIN KINASE ULK4"/>
    <property type="match status" value="1"/>
</dbReference>
<dbReference type="GO" id="GO:0004674">
    <property type="term" value="F:protein serine/threonine kinase activity"/>
    <property type="evidence" value="ECO:0007669"/>
    <property type="project" value="UniProtKB-KW"/>
</dbReference>
<dbReference type="SMART" id="SM00220">
    <property type="entry name" value="S_TKc"/>
    <property type="match status" value="1"/>
</dbReference>
<evidence type="ECO:0000256" key="5">
    <source>
        <dbReference type="PROSITE-ProRule" id="PRU10141"/>
    </source>
</evidence>
<feature type="binding site" evidence="5">
    <location>
        <position position="33"/>
    </location>
    <ligand>
        <name>ATP</name>
        <dbReference type="ChEBI" id="CHEBI:30616"/>
    </ligand>
</feature>
<feature type="region of interest" description="Disordered" evidence="6">
    <location>
        <begin position="294"/>
        <end position="327"/>
    </location>
</feature>
<dbReference type="Proteomes" id="UP001472866">
    <property type="component" value="Chromosome 05"/>
</dbReference>
<dbReference type="GO" id="GO:0005524">
    <property type="term" value="F:ATP binding"/>
    <property type="evidence" value="ECO:0007669"/>
    <property type="project" value="UniProtKB-UniRule"/>
</dbReference>
<evidence type="ECO:0000256" key="6">
    <source>
        <dbReference type="SAM" id="MobiDB-lite"/>
    </source>
</evidence>
<name>A0AAX4P7Y5_9CHLO</name>
<evidence type="ECO:0000256" key="1">
    <source>
        <dbReference type="ARBA" id="ARBA00022679"/>
    </source>
</evidence>
<evidence type="ECO:0000256" key="4">
    <source>
        <dbReference type="ARBA" id="ARBA00022840"/>
    </source>
</evidence>
<dbReference type="InterPro" id="IPR000719">
    <property type="entry name" value="Prot_kinase_dom"/>
</dbReference>
<gene>
    <name evidence="8" type="ORF">HKI87_05g36040</name>
</gene>
<dbReference type="GO" id="GO:0000914">
    <property type="term" value="P:phragmoplast assembly"/>
    <property type="evidence" value="ECO:0007669"/>
    <property type="project" value="InterPro"/>
</dbReference>
<evidence type="ECO:0000313" key="9">
    <source>
        <dbReference type="Proteomes" id="UP001472866"/>
    </source>
</evidence>
<keyword evidence="9" id="KW-1185">Reference proteome</keyword>
<dbReference type="PROSITE" id="PS00108">
    <property type="entry name" value="PROTEIN_KINASE_ST"/>
    <property type="match status" value="1"/>
</dbReference>
<dbReference type="InterPro" id="IPR056980">
    <property type="entry name" value="ARM_RUK"/>
</dbReference>
<dbReference type="Pfam" id="PF24970">
    <property type="entry name" value="ARM_RUK"/>
    <property type="match status" value="1"/>
</dbReference>
<keyword evidence="1" id="KW-0808">Transferase</keyword>
<keyword evidence="8" id="KW-0723">Serine/threonine-protein kinase</keyword>
<evidence type="ECO:0000256" key="3">
    <source>
        <dbReference type="ARBA" id="ARBA00022777"/>
    </source>
</evidence>
<dbReference type="InterPro" id="IPR017441">
    <property type="entry name" value="Protein_kinase_ATP_BS"/>
</dbReference>
<keyword evidence="4 5" id="KW-0067">ATP-binding</keyword>
<evidence type="ECO:0000259" key="7">
    <source>
        <dbReference type="PROSITE" id="PS50011"/>
    </source>
</evidence>